<dbReference type="AlphaFoldDB" id="A0A249MVJ4"/>
<evidence type="ECO:0000256" key="3">
    <source>
        <dbReference type="ARBA" id="ARBA00022491"/>
    </source>
</evidence>
<evidence type="ECO:0000313" key="9">
    <source>
        <dbReference type="Proteomes" id="UP000217141"/>
    </source>
</evidence>
<dbReference type="GO" id="GO:0008657">
    <property type="term" value="F:DNA topoisomerase type II (double strand cut, ATP-hydrolyzing) inhibitor activity"/>
    <property type="evidence" value="ECO:0007669"/>
    <property type="project" value="InterPro"/>
</dbReference>
<gene>
    <name evidence="8" type="ORF">CJD35_13835</name>
</gene>
<evidence type="ECO:0000256" key="7">
    <source>
        <dbReference type="ARBA" id="ARBA00033135"/>
    </source>
</evidence>
<keyword evidence="5" id="KW-0804">Transcription</keyword>
<keyword evidence="3" id="KW-0678">Repressor</keyword>
<dbReference type="GO" id="GO:0006276">
    <property type="term" value="P:plasmid maintenance"/>
    <property type="evidence" value="ECO:0007669"/>
    <property type="project" value="InterPro"/>
</dbReference>
<dbReference type="Pfam" id="PF01845">
    <property type="entry name" value="CcdB"/>
    <property type="match status" value="1"/>
</dbReference>
<evidence type="ECO:0000256" key="1">
    <source>
        <dbReference type="ARBA" id="ARBA00005230"/>
    </source>
</evidence>
<evidence type="ECO:0000256" key="6">
    <source>
        <dbReference type="ARBA" id="ARBA00029628"/>
    </source>
</evidence>
<evidence type="ECO:0000313" key="8">
    <source>
        <dbReference type="EMBL" id="ASY45393.1"/>
    </source>
</evidence>
<dbReference type="Proteomes" id="UP000217141">
    <property type="component" value="Chromosome I"/>
</dbReference>
<dbReference type="KEGG" id="shyd:CJD35_13835"/>
<accession>A0A249MVJ4</accession>
<proteinExistence type="inferred from homology"/>
<evidence type="ECO:0000256" key="2">
    <source>
        <dbReference type="ARBA" id="ARBA00015075"/>
    </source>
</evidence>
<evidence type="ECO:0000256" key="5">
    <source>
        <dbReference type="ARBA" id="ARBA00023163"/>
    </source>
</evidence>
<organism evidence="8 9">
    <name type="scientific">Sphingobium xenophagum</name>
    <dbReference type="NCBI Taxonomy" id="121428"/>
    <lineage>
        <taxon>Bacteria</taxon>
        <taxon>Pseudomonadati</taxon>
        <taxon>Pseudomonadota</taxon>
        <taxon>Alphaproteobacteria</taxon>
        <taxon>Sphingomonadales</taxon>
        <taxon>Sphingomonadaceae</taxon>
        <taxon>Sphingobium</taxon>
    </lineage>
</organism>
<reference evidence="8 9" key="1">
    <citation type="submission" date="2017-08" db="EMBL/GenBank/DDBJ databases">
        <title>Whole Genome Sequence of Sphingobium hydrophobicum C1: Insights into Adaption to the Electronic-waste Contaminated Sediment.</title>
        <authorList>
            <person name="Song D."/>
            <person name="Chen X."/>
            <person name="Xu M."/>
        </authorList>
    </citation>
    <scope>NUCLEOTIDE SEQUENCE [LARGE SCALE GENOMIC DNA]</scope>
    <source>
        <strain evidence="8 9">C1</strain>
    </source>
</reference>
<dbReference type="Gene3D" id="2.30.30.110">
    <property type="match status" value="1"/>
</dbReference>
<dbReference type="EMBL" id="CP022745">
    <property type="protein sequence ID" value="ASY45393.1"/>
    <property type="molecule type" value="Genomic_DNA"/>
</dbReference>
<dbReference type="InterPro" id="IPR002712">
    <property type="entry name" value="CcdB"/>
</dbReference>
<keyword evidence="4" id="KW-0805">Transcription regulation</keyword>
<dbReference type="SUPFAM" id="SSF50118">
    <property type="entry name" value="Cell growth inhibitor/plasmid maintenance toxic component"/>
    <property type="match status" value="1"/>
</dbReference>
<comment type="similarity">
    <text evidence="1">Belongs to the CcdB toxin family.</text>
</comment>
<sequence>MARFSAHRLSDGSWVLDCQADLLDHLTTRFVVPLIPIADVGTPMARLNPYFQIEGETLVMMTQFAGAVPARSLGQPALSLHDHQDVIAAALDMLLVGF</sequence>
<evidence type="ECO:0000256" key="4">
    <source>
        <dbReference type="ARBA" id="ARBA00023015"/>
    </source>
</evidence>
<protein>
    <recommendedName>
        <fullName evidence="2">Toxin CcdB</fullName>
    </recommendedName>
    <alternativeName>
        <fullName evidence="7">Cytotoxic protein CcdB</fullName>
    </alternativeName>
    <alternativeName>
        <fullName evidence="6">Protein LetD</fullName>
    </alternativeName>
</protein>
<name>A0A249MVJ4_SPHXE</name>
<dbReference type="RefSeq" id="WP_017182316.1">
    <property type="nucleotide sequence ID" value="NZ_CP076556.1"/>
</dbReference>
<dbReference type="InterPro" id="IPR011067">
    <property type="entry name" value="Plasmid_toxin/cell-grow_inhib"/>
</dbReference>